<reference evidence="2" key="2">
    <citation type="journal article" date="2021" name="PeerJ">
        <title>Extensive microbial diversity within the chicken gut microbiome revealed by metagenomics and culture.</title>
        <authorList>
            <person name="Gilroy R."/>
            <person name="Ravi A."/>
            <person name="Getino M."/>
            <person name="Pursley I."/>
            <person name="Horton D.L."/>
            <person name="Alikhan N.F."/>
            <person name="Baker D."/>
            <person name="Gharbi K."/>
            <person name="Hall N."/>
            <person name="Watson M."/>
            <person name="Adriaenssens E.M."/>
            <person name="Foster-Nyarko E."/>
            <person name="Jarju S."/>
            <person name="Secka A."/>
            <person name="Antonio M."/>
            <person name="Oren A."/>
            <person name="Chaudhuri R.R."/>
            <person name="La Ragione R."/>
            <person name="Hildebrand F."/>
            <person name="Pallen M.J."/>
        </authorList>
    </citation>
    <scope>NUCLEOTIDE SEQUENCE</scope>
    <source>
        <strain evidence="2">B1-13419</strain>
    </source>
</reference>
<gene>
    <name evidence="2" type="ORF">IAB91_00695</name>
</gene>
<evidence type="ECO:0000313" key="2">
    <source>
        <dbReference type="EMBL" id="MBO8473795.1"/>
    </source>
</evidence>
<reference evidence="2" key="1">
    <citation type="submission" date="2020-10" db="EMBL/GenBank/DDBJ databases">
        <authorList>
            <person name="Gilroy R."/>
        </authorList>
    </citation>
    <scope>NUCLEOTIDE SEQUENCE</scope>
    <source>
        <strain evidence="2">B1-13419</strain>
    </source>
</reference>
<feature type="region of interest" description="Disordered" evidence="1">
    <location>
        <begin position="27"/>
        <end position="56"/>
    </location>
</feature>
<evidence type="ECO:0000256" key="1">
    <source>
        <dbReference type="SAM" id="MobiDB-lite"/>
    </source>
</evidence>
<proteinExistence type="predicted"/>
<organism evidence="2 3">
    <name type="scientific">Candidatus Cryptobacteroides faecigallinarum</name>
    <dbReference type="NCBI Taxonomy" id="2840763"/>
    <lineage>
        <taxon>Bacteria</taxon>
        <taxon>Pseudomonadati</taxon>
        <taxon>Bacteroidota</taxon>
        <taxon>Bacteroidia</taxon>
        <taxon>Bacteroidales</taxon>
        <taxon>Candidatus Cryptobacteroides</taxon>
    </lineage>
</organism>
<evidence type="ECO:0000313" key="3">
    <source>
        <dbReference type="Proteomes" id="UP000823757"/>
    </source>
</evidence>
<accession>A0A9D9NHR2</accession>
<dbReference type="AlphaFoldDB" id="A0A9D9NHR2"/>
<sequence length="56" mass="6020">MSEGTPRHAQGGCLSWRRTGIACAHVKEARRQGDRPTGQGRLVVIKTSSCPKQTGT</sequence>
<comment type="caution">
    <text evidence="2">The sequence shown here is derived from an EMBL/GenBank/DDBJ whole genome shotgun (WGS) entry which is preliminary data.</text>
</comment>
<name>A0A9D9NHR2_9BACT</name>
<dbReference type="EMBL" id="JADIMD010000009">
    <property type="protein sequence ID" value="MBO8473795.1"/>
    <property type="molecule type" value="Genomic_DNA"/>
</dbReference>
<protein>
    <submittedName>
        <fullName evidence="2">Uncharacterized protein</fullName>
    </submittedName>
</protein>
<feature type="compositionally biased region" description="Polar residues" evidence="1">
    <location>
        <begin position="46"/>
        <end position="56"/>
    </location>
</feature>
<dbReference type="Proteomes" id="UP000823757">
    <property type="component" value="Unassembled WGS sequence"/>
</dbReference>